<dbReference type="CDD" id="cd01080">
    <property type="entry name" value="NAD_bind_m-THF_DH_Cyclohyd"/>
    <property type="match status" value="1"/>
</dbReference>
<evidence type="ECO:0000313" key="16">
    <source>
        <dbReference type="Proteomes" id="UP000823612"/>
    </source>
</evidence>
<evidence type="ECO:0000256" key="9">
    <source>
        <dbReference type="ARBA" id="ARBA00023102"/>
    </source>
</evidence>
<dbReference type="EC" id="1.5.1.5" evidence="12"/>
<dbReference type="PRINTS" id="PR00085">
    <property type="entry name" value="THFDHDRGNASE"/>
</dbReference>
<evidence type="ECO:0000256" key="8">
    <source>
        <dbReference type="ARBA" id="ARBA00023002"/>
    </source>
</evidence>
<dbReference type="GO" id="GO:0009086">
    <property type="term" value="P:methionine biosynthetic process"/>
    <property type="evidence" value="ECO:0007669"/>
    <property type="project" value="UniProtKB-KW"/>
</dbReference>
<dbReference type="SUPFAM" id="SSF51735">
    <property type="entry name" value="NAD(P)-binding Rossmann-fold domains"/>
    <property type="match status" value="1"/>
</dbReference>
<reference evidence="15" key="2">
    <citation type="journal article" date="2021" name="PeerJ">
        <title>Extensive microbial diversity within the chicken gut microbiome revealed by metagenomics and culture.</title>
        <authorList>
            <person name="Gilroy R."/>
            <person name="Ravi A."/>
            <person name="Getino M."/>
            <person name="Pursley I."/>
            <person name="Horton D.L."/>
            <person name="Alikhan N.F."/>
            <person name="Baker D."/>
            <person name="Gharbi K."/>
            <person name="Hall N."/>
            <person name="Watson M."/>
            <person name="Adriaenssens E.M."/>
            <person name="Foster-Nyarko E."/>
            <person name="Jarju S."/>
            <person name="Secka A."/>
            <person name="Antonio M."/>
            <person name="Oren A."/>
            <person name="Chaudhuri R.R."/>
            <person name="La Ragione R."/>
            <person name="Hildebrand F."/>
            <person name="Pallen M.J."/>
        </authorList>
    </citation>
    <scope>NUCLEOTIDE SEQUENCE</scope>
    <source>
        <strain evidence="15">2889</strain>
    </source>
</reference>
<evidence type="ECO:0000256" key="6">
    <source>
        <dbReference type="ARBA" id="ARBA00022801"/>
    </source>
</evidence>
<proteinExistence type="inferred from homology"/>
<evidence type="ECO:0000259" key="13">
    <source>
        <dbReference type="Pfam" id="PF00763"/>
    </source>
</evidence>
<dbReference type="GO" id="GO:0004488">
    <property type="term" value="F:methylenetetrahydrofolate dehydrogenase (NADP+) activity"/>
    <property type="evidence" value="ECO:0007669"/>
    <property type="project" value="UniProtKB-UniRule"/>
</dbReference>
<dbReference type="Gene3D" id="3.40.50.10860">
    <property type="entry name" value="Leucine Dehydrogenase, chain A, domain 1"/>
    <property type="match status" value="1"/>
</dbReference>
<dbReference type="GO" id="GO:0005829">
    <property type="term" value="C:cytosol"/>
    <property type="evidence" value="ECO:0007669"/>
    <property type="project" value="TreeGrafter"/>
</dbReference>
<dbReference type="InterPro" id="IPR046346">
    <property type="entry name" value="Aminoacid_DH-like_N_sf"/>
</dbReference>
<evidence type="ECO:0000256" key="2">
    <source>
        <dbReference type="ARBA" id="ARBA00011738"/>
    </source>
</evidence>
<comment type="function">
    <text evidence="12">Catalyzes the oxidation of 5,10-methylenetetrahydrofolate to 5,10-methenyltetrahydrofolate and then the hydrolysis of 5,10-methenyltetrahydrofolate to 10-formyltetrahydrofolate.</text>
</comment>
<dbReference type="Pfam" id="PF00763">
    <property type="entry name" value="THF_DHG_CYH"/>
    <property type="match status" value="1"/>
</dbReference>
<accession>A0A9D9DQ37</accession>
<evidence type="ECO:0000256" key="4">
    <source>
        <dbReference type="ARBA" id="ARBA00022605"/>
    </source>
</evidence>
<sequence length="294" mass="31703">MQIIDGKAISADIKKEIAAEVAGLIDKGQRAPHMAAILVGHDGASETYVASKEKNCHSVGITSSVYRYEENISEQALLEVISFLNQDEEIDGFIVQLPLPKHMNVDRIIAAIDPDKDIDGFHPMNMGKLVLGEDTFIPATPYGIMEMLKRSGIETEGKHCVVLGRSNIVGTPMALLMSRKNANANATVTLCHSRTQDLPEITRQADILIAAIGHPGFVKADMVKEGAVVVDVGIHRVEDPSKKNGFHLCGDVDYVNVAPKCSAITPVPGGVGPMTIAGLLMNTMKAYRKHTAKK</sequence>
<dbReference type="GO" id="GO:0004477">
    <property type="term" value="F:methenyltetrahydrofolate cyclohydrolase activity"/>
    <property type="evidence" value="ECO:0007669"/>
    <property type="project" value="UniProtKB-UniRule"/>
</dbReference>
<dbReference type="InterPro" id="IPR000672">
    <property type="entry name" value="THF_DH/CycHdrlase"/>
</dbReference>
<keyword evidence="3 12" id="KW-0554">One-carbon metabolism</keyword>
<evidence type="ECO:0000256" key="3">
    <source>
        <dbReference type="ARBA" id="ARBA00022563"/>
    </source>
</evidence>
<evidence type="ECO:0000256" key="5">
    <source>
        <dbReference type="ARBA" id="ARBA00022755"/>
    </source>
</evidence>
<evidence type="ECO:0000256" key="7">
    <source>
        <dbReference type="ARBA" id="ARBA00022857"/>
    </source>
</evidence>
<reference evidence="15" key="1">
    <citation type="submission" date="2020-10" db="EMBL/GenBank/DDBJ databases">
        <authorList>
            <person name="Gilroy R."/>
        </authorList>
    </citation>
    <scope>NUCLEOTIDE SEQUENCE</scope>
    <source>
        <strain evidence="15">2889</strain>
    </source>
</reference>
<name>A0A9D9DQ37_9BACT</name>
<dbReference type="Pfam" id="PF02882">
    <property type="entry name" value="THF_DHG_CYH_C"/>
    <property type="match status" value="1"/>
</dbReference>
<dbReference type="SUPFAM" id="SSF53223">
    <property type="entry name" value="Aminoacid dehydrogenase-like, N-terminal domain"/>
    <property type="match status" value="1"/>
</dbReference>
<dbReference type="Gene3D" id="3.40.50.720">
    <property type="entry name" value="NAD(P)-binding Rossmann-like Domain"/>
    <property type="match status" value="1"/>
</dbReference>
<dbReference type="PANTHER" id="PTHR48099:SF5">
    <property type="entry name" value="C-1-TETRAHYDROFOLATE SYNTHASE, CYTOPLASMIC"/>
    <property type="match status" value="1"/>
</dbReference>
<dbReference type="FunFam" id="3.40.50.10860:FF:000005">
    <property type="entry name" value="C-1-tetrahydrofolate synthase, cytoplasmic, putative"/>
    <property type="match status" value="1"/>
</dbReference>
<comment type="similarity">
    <text evidence="12">Belongs to the tetrahydrofolate dehydrogenase/cyclohydrolase family.</text>
</comment>
<feature type="domain" description="Tetrahydrofolate dehydrogenase/cyclohydrolase catalytic" evidence="13">
    <location>
        <begin position="4"/>
        <end position="119"/>
    </location>
</feature>
<dbReference type="InterPro" id="IPR020631">
    <property type="entry name" value="THF_DH/CycHdrlase_NAD-bd_dom"/>
</dbReference>
<dbReference type="FunFam" id="3.40.50.720:FF:000189">
    <property type="entry name" value="Bifunctional protein FolD"/>
    <property type="match status" value="1"/>
</dbReference>
<keyword evidence="11 12" id="KW-0511">Multifunctional enzyme</keyword>
<feature type="binding site" evidence="12">
    <location>
        <position position="234"/>
    </location>
    <ligand>
        <name>NADP(+)</name>
        <dbReference type="ChEBI" id="CHEBI:58349"/>
    </ligand>
</feature>
<keyword evidence="9 12" id="KW-0368">Histidine biosynthesis</keyword>
<gene>
    <name evidence="12 15" type="primary">folD</name>
    <name evidence="15" type="ORF">IAB08_00460</name>
</gene>
<feature type="binding site" evidence="12">
    <location>
        <begin position="164"/>
        <end position="166"/>
    </location>
    <ligand>
        <name>NADP(+)</name>
        <dbReference type="ChEBI" id="CHEBI:58349"/>
    </ligand>
</feature>
<dbReference type="InterPro" id="IPR020630">
    <property type="entry name" value="THF_DH/CycHdrlase_cat_dom"/>
</dbReference>
<keyword evidence="8 12" id="KW-0560">Oxidoreductase</keyword>
<evidence type="ECO:0000313" key="15">
    <source>
        <dbReference type="EMBL" id="MBO8431754.1"/>
    </source>
</evidence>
<dbReference type="PANTHER" id="PTHR48099">
    <property type="entry name" value="C-1-TETRAHYDROFOLATE SYNTHASE, CYTOPLASMIC-RELATED"/>
    <property type="match status" value="1"/>
</dbReference>
<keyword evidence="7 12" id="KW-0521">NADP</keyword>
<evidence type="ECO:0000256" key="12">
    <source>
        <dbReference type="HAMAP-Rule" id="MF_01576"/>
    </source>
</evidence>
<comment type="caution">
    <text evidence="15">The sequence shown here is derived from an EMBL/GenBank/DDBJ whole genome shotgun (WGS) entry which is preliminary data.</text>
</comment>
<evidence type="ECO:0000256" key="10">
    <source>
        <dbReference type="ARBA" id="ARBA00023167"/>
    </source>
</evidence>
<protein>
    <recommendedName>
        <fullName evidence="12">Bifunctional protein FolD</fullName>
    </recommendedName>
    <domain>
        <recommendedName>
            <fullName evidence="12">Methylenetetrahydrofolate dehydrogenase</fullName>
            <ecNumber evidence="12">1.5.1.5</ecNumber>
        </recommendedName>
    </domain>
    <domain>
        <recommendedName>
            <fullName evidence="12">Methenyltetrahydrofolate cyclohydrolase</fullName>
            <ecNumber evidence="12">3.5.4.9</ecNumber>
        </recommendedName>
    </domain>
</protein>
<evidence type="ECO:0000256" key="11">
    <source>
        <dbReference type="ARBA" id="ARBA00023268"/>
    </source>
</evidence>
<comment type="subunit">
    <text evidence="2 12">Homodimer.</text>
</comment>
<dbReference type="InterPro" id="IPR036291">
    <property type="entry name" value="NAD(P)-bd_dom_sf"/>
</dbReference>
<dbReference type="EMBL" id="JADIMZ010000007">
    <property type="protein sequence ID" value="MBO8431754.1"/>
    <property type="molecule type" value="Genomic_DNA"/>
</dbReference>
<evidence type="ECO:0000259" key="14">
    <source>
        <dbReference type="Pfam" id="PF02882"/>
    </source>
</evidence>
<dbReference type="HAMAP" id="MF_01576">
    <property type="entry name" value="THF_DHG_CYH"/>
    <property type="match status" value="1"/>
</dbReference>
<dbReference type="GO" id="GO:0000105">
    <property type="term" value="P:L-histidine biosynthetic process"/>
    <property type="evidence" value="ECO:0007669"/>
    <property type="project" value="UniProtKB-KW"/>
</dbReference>
<comment type="pathway">
    <text evidence="1 12">One-carbon metabolism; tetrahydrofolate interconversion.</text>
</comment>
<dbReference type="NCBIfam" id="NF010783">
    <property type="entry name" value="PRK14186.1"/>
    <property type="match status" value="1"/>
</dbReference>
<dbReference type="PROSITE" id="PS00767">
    <property type="entry name" value="THF_DHG_CYH_2"/>
    <property type="match status" value="1"/>
</dbReference>
<dbReference type="EC" id="3.5.4.9" evidence="12"/>
<evidence type="ECO:0000256" key="1">
    <source>
        <dbReference type="ARBA" id="ARBA00004777"/>
    </source>
</evidence>
<keyword evidence="5 12" id="KW-0658">Purine biosynthesis</keyword>
<keyword evidence="6 12" id="KW-0378">Hydrolase</keyword>
<feature type="domain" description="Tetrahydrofolate dehydrogenase/cyclohydrolase NAD(P)-binding" evidence="14">
    <location>
        <begin position="138"/>
        <end position="290"/>
    </location>
</feature>
<comment type="catalytic activity">
    <reaction evidence="12">
        <text>(6R)-5,10-methylene-5,6,7,8-tetrahydrofolate + NADP(+) = (6R)-5,10-methenyltetrahydrofolate + NADPH</text>
        <dbReference type="Rhea" id="RHEA:22812"/>
        <dbReference type="ChEBI" id="CHEBI:15636"/>
        <dbReference type="ChEBI" id="CHEBI:57455"/>
        <dbReference type="ChEBI" id="CHEBI:57783"/>
        <dbReference type="ChEBI" id="CHEBI:58349"/>
        <dbReference type="EC" id="1.5.1.5"/>
    </reaction>
</comment>
<dbReference type="AlphaFoldDB" id="A0A9D9DQ37"/>
<comment type="catalytic activity">
    <reaction evidence="12">
        <text>(6R)-5,10-methenyltetrahydrofolate + H2O = (6R)-10-formyltetrahydrofolate + H(+)</text>
        <dbReference type="Rhea" id="RHEA:23700"/>
        <dbReference type="ChEBI" id="CHEBI:15377"/>
        <dbReference type="ChEBI" id="CHEBI:15378"/>
        <dbReference type="ChEBI" id="CHEBI:57455"/>
        <dbReference type="ChEBI" id="CHEBI:195366"/>
        <dbReference type="EC" id="3.5.4.9"/>
    </reaction>
</comment>
<dbReference type="GO" id="GO:0035999">
    <property type="term" value="P:tetrahydrofolate interconversion"/>
    <property type="evidence" value="ECO:0007669"/>
    <property type="project" value="UniProtKB-UniRule"/>
</dbReference>
<dbReference type="InterPro" id="IPR020867">
    <property type="entry name" value="THF_DH/CycHdrlase_CS"/>
</dbReference>
<comment type="caution">
    <text evidence="12">Lacks conserved residue(s) required for the propagation of feature annotation.</text>
</comment>
<dbReference type="Proteomes" id="UP000823612">
    <property type="component" value="Unassembled WGS sequence"/>
</dbReference>
<organism evidence="15 16">
    <name type="scientific">Candidatus Pullibacteroides excrementavium</name>
    <dbReference type="NCBI Taxonomy" id="2840905"/>
    <lineage>
        <taxon>Bacteria</taxon>
        <taxon>Pseudomonadati</taxon>
        <taxon>Bacteroidota</taxon>
        <taxon>Bacteroidia</taxon>
        <taxon>Bacteroidales</taxon>
        <taxon>Candidatus Pullibacteroides</taxon>
    </lineage>
</organism>
<dbReference type="GO" id="GO:0006164">
    <property type="term" value="P:purine nucleotide biosynthetic process"/>
    <property type="evidence" value="ECO:0007669"/>
    <property type="project" value="UniProtKB-KW"/>
</dbReference>
<keyword evidence="10 12" id="KW-0486">Methionine biosynthesis</keyword>
<keyword evidence="4 12" id="KW-0028">Amino-acid biosynthesis</keyword>